<sequence length="119" mass="13317">MFPEPRTRSSPSIPPSPPHHRPIPVTNPRLHTLSRTVATHASTDGPKPVTISQDHRYVNDSSTYFLDFNGVRCGDGVRRSSSALAFVEKKRARGRVETRRLGERGGELRVRTKTEGLFL</sequence>
<dbReference type="EMBL" id="CM026427">
    <property type="protein sequence ID" value="KAG0569970.1"/>
    <property type="molecule type" value="Genomic_DNA"/>
</dbReference>
<dbReference type="Proteomes" id="UP000822688">
    <property type="component" value="Chromosome 6"/>
</dbReference>
<dbReference type="AlphaFoldDB" id="A0A8T0HFB8"/>
<evidence type="ECO:0000313" key="2">
    <source>
        <dbReference type="EMBL" id="KAG0569970.1"/>
    </source>
</evidence>
<protein>
    <submittedName>
        <fullName evidence="2">Uncharacterized protein</fullName>
    </submittedName>
</protein>
<evidence type="ECO:0000256" key="1">
    <source>
        <dbReference type="SAM" id="MobiDB-lite"/>
    </source>
</evidence>
<evidence type="ECO:0000313" key="3">
    <source>
        <dbReference type="Proteomes" id="UP000822688"/>
    </source>
</evidence>
<proteinExistence type="predicted"/>
<comment type="caution">
    <text evidence="2">The sequence shown here is derived from an EMBL/GenBank/DDBJ whole genome shotgun (WGS) entry which is preliminary data.</text>
</comment>
<organism evidence="2 3">
    <name type="scientific">Ceratodon purpureus</name>
    <name type="common">Fire moss</name>
    <name type="synonym">Dicranum purpureum</name>
    <dbReference type="NCBI Taxonomy" id="3225"/>
    <lineage>
        <taxon>Eukaryota</taxon>
        <taxon>Viridiplantae</taxon>
        <taxon>Streptophyta</taxon>
        <taxon>Embryophyta</taxon>
        <taxon>Bryophyta</taxon>
        <taxon>Bryophytina</taxon>
        <taxon>Bryopsida</taxon>
        <taxon>Dicranidae</taxon>
        <taxon>Pseudoditrichales</taxon>
        <taxon>Ditrichaceae</taxon>
        <taxon>Ceratodon</taxon>
    </lineage>
</organism>
<accession>A0A8T0HFB8</accession>
<name>A0A8T0HFB8_CERPU</name>
<reference evidence="2 3" key="1">
    <citation type="submission" date="2020-06" db="EMBL/GenBank/DDBJ databases">
        <title>WGS assembly of Ceratodon purpureus strain R40.</title>
        <authorList>
            <person name="Carey S.B."/>
            <person name="Jenkins J."/>
            <person name="Shu S."/>
            <person name="Lovell J.T."/>
            <person name="Sreedasyam A."/>
            <person name="Maumus F."/>
            <person name="Tiley G.P."/>
            <person name="Fernandez-Pozo N."/>
            <person name="Barry K."/>
            <person name="Chen C."/>
            <person name="Wang M."/>
            <person name="Lipzen A."/>
            <person name="Daum C."/>
            <person name="Saski C.A."/>
            <person name="Payton A.C."/>
            <person name="Mcbreen J.C."/>
            <person name="Conrad R.E."/>
            <person name="Kollar L.M."/>
            <person name="Olsson S."/>
            <person name="Huttunen S."/>
            <person name="Landis J.B."/>
            <person name="Wickett N.J."/>
            <person name="Johnson M.G."/>
            <person name="Rensing S.A."/>
            <person name="Grimwood J."/>
            <person name="Schmutz J."/>
            <person name="Mcdaniel S.F."/>
        </authorList>
    </citation>
    <scope>NUCLEOTIDE SEQUENCE [LARGE SCALE GENOMIC DNA]</scope>
    <source>
        <strain evidence="2 3">R40</strain>
    </source>
</reference>
<gene>
    <name evidence="2" type="ORF">KC19_6G129100</name>
</gene>
<feature type="region of interest" description="Disordered" evidence="1">
    <location>
        <begin position="1"/>
        <end position="27"/>
    </location>
</feature>
<keyword evidence="3" id="KW-1185">Reference proteome</keyword>